<keyword evidence="3" id="KW-1185">Reference proteome</keyword>
<dbReference type="InterPro" id="IPR017853">
    <property type="entry name" value="GH"/>
</dbReference>
<name>A0ABV8KGB0_9ACTN</name>
<dbReference type="InterPro" id="IPR013785">
    <property type="entry name" value="Aldolase_TIM"/>
</dbReference>
<evidence type="ECO:0000259" key="1">
    <source>
        <dbReference type="Pfam" id="PF03537"/>
    </source>
</evidence>
<dbReference type="InterPro" id="IPR004352">
    <property type="entry name" value="GH114_TIM-barrel"/>
</dbReference>
<accession>A0ABV8KGB0</accession>
<dbReference type="Pfam" id="PF03537">
    <property type="entry name" value="Glyco_hydro_114"/>
    <property type="match status" value="2"/>
</dbReference>
<evidence type="ECO:0000313" key="2">
    <source>
        <dbReference type="EMBL" id="MFC4105079.1"/>
    </source>
</evidence>
<dbReference type="EMBL" id="JBHSBN010000002">
    <property type="protein sequence ID" value="MFC4105079.1"/>
    <property type="molecule type" value="Genomic_DNA"/>
</dbReference>
<reference evidence="3" key="1">
    <citation type="journal article" date="2019" name="Int. J. Syst. Evol. Microbiol.">
        <title>The Global Catalogue of Microorganisms (GCM) 10K type strain sequencing project: providing services to taxonomists for standard genome sequencing and annotation.</title>
        <authorList>
            <consortium name="The Broad Institute Genomics Platform"/>
            <consortium name="The Broad Institute Genome Sequencing Center for Infectious Disease"/>
            <person name="Wu L."/>
            <person name="Ma J."/>
        </authorList>
    </citation>
    <scope>NUCLEOTIDE SEQUENCE [LARGE SCALE GENOMIC DNA]</scope>
    <source>
        <strain evidence="3">2902at01</strain>
    </source>
</reference>
<sequence length="315" mass="33755">MGTSRSEARRMVPALGTVALLLCAAGCAAFRDRPAPPRPWTVPAPTWQWQLTGALDTSVDADVFLLDPVTTTADDAQLLHSRQRRLICYVEAGAVRRTDPDATRFPAAAVGGPVGPPTPPAAGVTVAPPGGTGGVGPATPAFTPTGTPLSSRPADPDRATGGDARWLDVRRWDVLEPVLTDRLRLCRGKGFDGVAFGRVDGWAYRTGFPLTFDDGLAFNRRLAALAHSLSLSAGLVDDLPQVAALQPDFDFAVNQECVRYRQCDRLQPFAGAGKPVLHVEYTGRTAEFCTTSLGYGFASMRKDRTLGVWRQPCLR</sequence>
<gene>
    <name evidence="2" type="ORF">ACFOX0_03880</name>
</gene>
<dbReference type="RefSeq" id="WP_377542076.1">
    <property type="nucleotide sequence ID" value="NZ_JBHSBN010000002.1"/>
</dbReference>
<dbReference type="PANTHER" id="PTHR35273:SF2">
    <property type="entry name" value="ALPHA-GALACTOSIDASE"/>
    <property type="match status" value="1"/>
</dbReference>
<feature type="domain" description="Glycoside-hydrolase family GH114 TIM-barrel" evidence="1">
    <location>
        <begin position="163"/>
        <end position="306"/>
    </location>
</feature>
<dbReference type="PANTHER" id="PTHR35273">
    <property type="entry name" value="ALPHA-1,4 POLYGALACTOSAMINIDASE, PUTATIVE (AFU_ORTHOLOGUE AFUA_3G07890)-RELATED"/>
    <property type="match status" value="1"/>
</dbReference>
<organism evidence="2 3">
    <name type="scientific">Micromonospora zhanjiangensis</name>
    <dbReference type="NCBI Taxonomy" id="1522057"/>
    <lineage>
        <taxon>Bacteria</taxon>
        <taxon>Bacillati</taxon>
        <taxon>Actinomycetota</taxon>
        <taxon>Actinomycetes</taxon>
        <taxon>Micromonosporales</taxon>
        <taxon>Micromonosporaceae</taxon>
        <taxon>Micromonospora</taxon>
    </lineage>
</organism>
<dbReference type="Proteomes" id="UP001595868">
    <property type="component" value="Unassembled WGS sequence"/>
</dbReference>
<dbReference type="SUPFAM" id="SSF51445">
    <property type="entry name" value="(Trans)glycosidases"/>
    <property type="match status" value="1"/>
</dbReference>
<dbReference type="Gene3D" id="3.20.20.70">
    <property type="entry name" value="Aldolase class I"/>
    <property type="match status" value="1"/>
</dbReference>
<comment type="caution">
    <text evidence="2">The sequence shown here is derived from an EMBL/GenBank/DDBJ whole genome shotgun (WGS) entry which is preliminary data.</text>
</comment>
<proteinExistence type="predicted"/>
<feature type="domain" description="Glycoside-hydrolase family GH114 TIM-barrel" evidence="1">
    <location>
        <begin position="46"/>
        <end position="112"/>
    </location>
</feature>
<evidence type="ECO:0000313" key="3">
    <source>
        <dbReference type="Proteomes" id="UP001595868"/>
    </source>
</evidence>
<protein>
    <submittedName>
        <fullName evidence="2">Endo alpha-1,4 polygalactosaminidase</fullName>
    </submittedName>
</protein>